<protein>
    <submittedName>
        <fullName evidence="1">Gamma-glutamyl:cysteine ligase YbdK (ATP-grasp superfamily)</fullName>
    </submittedName>
</protein>
<dbReference type="InterPro" id="IPR016602">
    <property type="entry name" value="UCP012666"/>
</dbReference>
<proteinExistence type="predicted"/>
<accession>A0A4R2PDN0</accession>
<keyword evidence="2" id="KW-1185">Reference proteome</keyword>
<dbReference type="InterPro" id="IPR014746">
    <property type="entry name" value="Gln_synth/guanido_kin_cat_dom"/>
</dbReference>
<dbReference type="AlphaFoldDB" id="A0A4R2PDN0"/>
<gene>
    <name evidence="1" type="ORF">EV659_10950</name>
</gene>
<keyword evidence="1" id="KW-0436">Ligase</keyword>
<dbReference type="InParanoid" id="A0A4R2PDN0"/>
<dbReference type="GO" id="GO:0042398">
    <property type="term" value="P:modified amino acid biosynthetic process"/>
    <property type="evidence" value="ECO:0007669"/>
    <property type="project" value="InterPro"/>
</dbReference>
<comment type="caution">
    <text evidence="1">The sequence shown here is derived from an EMBL/GenBank/DDBJ whole genome shotgun (WGS) entry which is preliminary data.</text>
</comment>
<organism evidence="1 2">
    <name type="scientific">Rhodothalassium salexigens DSM 2132</name>
    <dbReference type="NCBI Taxonomy" id="1188247"/>
    <lineage>
        <taxon>Bacteria</taxon>
        <taxon>Pseudomonadati</taxon>
        <taxon>Pseudomonadota</taxon>
        <taxon>Alphaproteobacteria</taxon>
        <taxon>Rhodothalassiales</taxon>
        <taxon>Rhodothalassiaceae</taxon>
        <taxon>Rhodothalassium</taxon>
    </lineage>
</organism>
<evidence type="ECO:0000313" key="1">
    <source>
        <dbReference type="EMBL" id="TCP32558.1"/>
    </source>
</evidence>
<name>A0A4R2PDN0_RHOSA</name>
<dbReference type="RefSeq" id="WP_132709044.1">
    <property type="nucleotide sequence ID" value="NZ_JACIGF010000009.1"/>
</dbReference>
<dbReference type="Gene3D" id="3.30.590.20">
    <property type="match status" value="1"/>
</dbReference>
<dbReference type="OrthoDB" id="240589at2"/>
<dbReference type="EMBL" id="SLXO01000009">
    <property type="protein sequence ID" value="TCP32558.1"/>
    <property type="molecule type" value="Genomic_DNA"/>
</dbReference>
<dbReference type="PIRSF" id="PIRSF012666">
    <property type="entry name" value="UCP012666"/>
    <property type="match status" value="1"/>
</dbReference>
<dbReference type="InterPro" id="IPR006336">
    <property type="entry name" value="GCS2"/>
</dbReference>
<dbReference type="Pfam" id="PF04107">
    <property type="entry name" value="GCS2"/>
    <property type="match status" value="1"/>
</dbReference>
<dbReference type="InterPro" id="IPR050141">
    <property type="entry name" value="GCL_type2/YbdK_subfam"/>
</dbReference>
<dbReference type="Proteomes" id="UP000295399">
    <property type="component" value="Unassembled WGS sequence"/>
</dbReference>
<reference evidence="1 2" key="1">
    <citation type="submission" date="2019-03" db="EMBL/GenBank/DDBJ databases">
        <title>Genomic Encyclopedia of Type Strains, Phase IV (KMG-IV): sequencing the most valuable type-strain genomes for metagenomic binning, comparative biology and taxonomic classification.</title>
        <authorList>
            <person name="Goeker M."/>
        </authorList>
    </citation>
    <scope>NUCLEOTIDE SEQUENCE [LARGE SCALE GENOMIC DNA]</scope>
    <source>
        <strain evidence="1 2">DSM 2132</strain>
    </source>
</reference>
<evidence type="ECO:0000313" key="2">
    <source>
        <dbReference type="Proteomes" id="UP000295399"/>
    </source>
</evidence>
<dbReference type="PANTHER" id="PTHR36510">
    <property type="entry name" value="GLUTAMATE--CYSTEINE LIGASE 2-RELATED"/>
    <property type="match status" value="1"/>
</dbReference>
<dbReference type="GO" id="GO:0004357">
    <property type="term" value="F:glutamate-cysteine ligase activity"/>
    <property type="evidence" value="ECO:0007669"/>
    <property type="project" value="InterPro"/>
</dbReference>
<dbReference type="SUPFAM" id="SSF55931">
    <property type="entry name" value="Glutamine synthetase/guanido kinase"/>
    <property type="match status" value="1"/>
</dbReference>
<dbReference type="PANTHER" id="PTHR36510:SF3">
    <property type="entry name" value="CONSERVED PROTEIN"/>
    <property type="match status" value="1"/>
</dbReference>
<sequence length="472" mass="53797">MGDEVETSDFRRADFRAFEKTLRFETDLLYRWLKAGRVARDRMRVGAELEAWLVDAQGRPAARNKAFLDAMDDPLVVPELSKFNIEFNTPPAVLAGRVLSRMERALGESWARGRRVARDLGLDLAMIGILPTVTARDLCPQNLSRMTRYRALNEQIMRLRRDVPIHLDIEGEDSLHSVHTDIMLEAATTSFQIHLQVAPGKDARAYNASKVASAPMVAVAANSPFLFGRSLWAETRIPLFEQAVSVGKWDYMERVTFGIRYLEEGFYEVFKANRQRYPVILPIRFDAPPERLKHLRLHNGTIWRWTRALVGFEDDDLPHLRLEQRVVPSGPTVVDCIANAAFYYGLMHYLVERETTLEDDLPFYVARDNFYNAARHGLDASFEWREEEIAPIHRFLAHRFIPMAEAGLAMLGIDDGDIARYIGIIRGRVETGQTGAVWQRAYVAAHGASMADLTLAYLRRQNSGVPVHEWSV</sequence>